<dbReference type="AlphaFoldDB" id="V9H5F9"/>
<dbReference type="EMBL" id="ADCY02000026">
    <property type="protein sequence ID" value="EFG29995.2"/>
    <property type="molecule type" value="Genomic_DNA"/>
</dbReference>
<dbReference type="HOGENOM" id="CLU_2828885_0_0_4"/>
<dbReference type="STRING" id="641147.HMPREF9021_02193"/>
<reference evidence="2 3" key="2">
    <citation type="submission" date="2011-10" db="EMBL/GenBank/DDBJ databases">
        <title>The Genome Sequence of Simonsiella muelleri ATCC 29453.</title>
        <authorList>
            <consortium name="The Broad Institute Genome Sequencing Platform"/>
            <consortium name="The Broad Institute Genome Sequencing Center for Infectious Disease"/>
            <person name="Earl A."/>
            <person name="Ward D."/>
            <person name="Feldgarden M."/>
            <person name="Gevers D."/>
            <person name="Izard J."/>
            <person name="Baranova O.V."/>
            <person name="Blanton J.M."/>
            <person name="Tanner A.C."/>
            <person name="Dewhirst F."/>
            <person name="Young S.K."/>
            <person name="Zeng Q."/>
            <person name="Gargeya S."/>
            <person name="Fitzgerald M."/>
            <person name="Haas B."/>
            <person name="Abouelleil A."/>
            <person name="Alvarado L."/>
            <person name="Arachchi H.M."/>
            <person name="Berlin A."/>
            <person name="Brown A."/>
            <person name="Chapman S.B."/>
            <person name="Chen Z."/>
            <person name="Dunbar C."/>
            <person name="Freedman E."/>
            <person name="Gearin G."/>
            <person name="Goldberg J."/>
            <person name="Griggs A."/>
            <person name="Gujja S."/>
            <person name="Heiman D."/>
            <person name="Howarth C."/>
            <person name="Larson L."/>
            <person name="Lui A."/>
            <person name="MacDonald P.J.P."/>
            <person name="Montmayeur A."/>
            <person name="Murphy C."/>
            <person name="Neiman D."/>
            <person name="Pearson M."/>
            <person name="Priest M."/>
            <person name="Roberts A."/>
            <person name="Saif S."/>
            <person name="Shea T."/>
            <person name="Shenoy N."/>
            <person name="Sisk P."/>
            <person name="Stolte C."/>
            <person name="Sykes S."/>
            <person name="Wortman J."/>
            <person name="Nusbaum C."/>
            <person name="Birren B."/>
        </authorList>
    </citation>
    <scope>NUCLEOTIDE SEQUENCE [LARGE SCALE GENOMIC DNA]</scope>
    <source>
        <strain evidence="2 3">ATCC 29453</strain>
    </source>
</reference>
<accession>V9H5F9</accession>
<feature type="signal peptide" evidence="1">
    <location>
        <begin position="1"/>
        <end position="20"/>
    </location>
</feature>
<comment type="caution">
    <text evidence="2">The sequence shown here is derived from an EMBL/GenBank/DDBJ whole genome shotgun (WGS) entry which is preliminary data.</text>
</comment>
<dbReference type="Proteomes" id="UP000017813">
    <property type="component" value="Unassembled WGS sequence"/>
</dbReference>
<dbReference type="OrthoDB" id="8616326at2"/>
<protein>
    <recommendedName>
        <fullName evidence="4">Entry exclusion lipoprotein TrbK</fullName>
    </recommendedName>
</protein>
<organism evidence="2 3">
    <name type="scientific">Simonsiella muelleri ATCC 29453</name>
    <dbReference type="NCBI Taxonomy" id="641147"/>
    <lineage>
        <taxon>Bacteria</taxon>
        <taxon>Pseudomonadati</taxon>
        <taxon>Pseudomonadota</taxon>
        <taxon>Betaproteobacteria</taxon>
        <taxon>Neisseriales</taxon>
        <taxon>Neisseriaceae</taxon>
        <taxon>Simonsiella</taxon>
    </lineage>
</organism>
<evidence type="ECO:0000256" key="1">
    <source>
        <dbReference type="SAM" id="SignalP"/>
    </source>
</evidence>
<evidence type="ECO:0000313" key="2">
    <source>
        <dbReference type="EMBL" id="EFG29995.2"/>
    </source>
</evidence>
<dbReference type="KEGG" id="smur:BWP33_04050"/>
<gene>
    <name evidence="2" type="ORF">HMPREF9021_02193</name>
</gene>
<sequence>MKMIDILVIVGVLGVLNACASTDVASNTGVNRSQVQNDCATHYRSIADEFTRQGKIKACMRARGAL</sequence>
<proteinExistence type="predicted"/>
<evidence type="ECO:0008006" key="4">
    <source>
        <dbReference type="Google" id="ProtNLM"/>
    </source>
</evidence>
<reference evidence="2 3" key="1">
    <citation type="submission" date="2010-03" db="EMBL/GenBank/DDBJ databases">
        <authorList>
            <consortium name="The Broad Institute Genome Sequencing Platform"/>
            <person name="Ward D."/>
            <person name="Earl A."/>
            <person name="Feldgarden M."/>
            <person name="Gevers D."/>
            <person name="Young S."/>
            <person name="Zeng Q."/>
            <person name="Koehrsen M."/>
            <person name="Alvarado L."/>
            <person name="Berlin A.M."/>
            <person name="Borenstein D."/>
            <person name="Chapman S.B."/>
            <person name="Chen Z."/>
            <person name="Engels R."/>
            <person name="Freedman E."/>
            <person name="Gellesch M."/>
            <person name="Goldberg J."/>
            <person name="Griggs A."/>
            <person name="Gujja S."/>
            <person name="Heilman E.R."/>
            <person name="Heiman D.I."/>
            <person name="Hepburn T.A."/>
            <person name="Howarth C."/>
            <person name="Jen D."/>
            <person name="Larson L."/>
            <person name="Mehta T."/>
            <person name="Park D."/>
            <person name="Pearson M."/>
            <person name="Richards J."/>
            <person name="Roberts A."/>
            <person name="Saif S."/>
            <person name="Shea T.D."/>
            <person name="Shenoy N."/>
            <person name="Sisk P."/>
            <person name="Stolte C."/>
            <person name="Sykes S.N."/>
            <person name="Walk T."/>
            <person name="White J."/>
            <person name="Yandava C."/>
            <person name="Izard J."/>
            <person name="Baranova O.V."/>
            <person name="Blanton J.M."/>
            <person name="Tanner A.C."/>
            <person name="Dewhirst F."/>
            <person name="Haas B."/>
            <person name="Nusbaum C."/>
            <person name="Birren B."/>
        </authorList>
    </citation>
    <scope>NUCLEOTIDE SEQUENCE [LARGE SCALE GENOMIC DNA]</scope>
    <source>
        <strain evidence="2 3">ATCC 29453</strain>
    </source>
</reference>
<keyword evidence="1" id="KW-0732">Signal</keyword>
<name>V9H5F9_9NEIS</name>
<evidence type="ECO:0000313" key="3">
    <source>
        <dbReference type="Proteomes" id="UP000017813"/>
    </source>
</evidence>
<feature type="chain" id="PRO_5030178874" description="Entry exclusion lipoprotein TrbK" evidence="1">
    <location>
        <begin position="21"/>
        <end position="66"/>
    </location>
</feature>
<dbReference type="RefSeq" id="WP_002641835.1">
    <property type="nucleotide sequence ID" value="NZ_CP019448.1"/>
</dbReference>
<keyword evidence="3" id="KW-1185">Reference proteome</keyword>
<dbReference type="eggNOG" id="ENOG502ZJPV">
    <property type="taxonomic scope" value="Bacteria"/>
</dbReference>